<sequence>ATDCRSPDTYYNFTNISFKRTAKTPRARRKRRKSFFSFPSI</sequence>
<feature type="region of interest" description="Disordered" evidence="1">
    <location>
        <begin position="22"/>
        <end position="41"/>
    </location>
</feature>
<evidence type="ECO:0000256" key="1">
    <source>
        <dbReference type="SAM" id="MobiDB-lite"/>
    </source>
</evidence>
<feature type="non-terminal residue" evidence="2">
    <location>
        <position position="41"/>
    </location>
</feature>
<dbReference type="AlphaFoldDB" id="A0A6J4P9S1"/>
<reference evidence="2" key="1">
    <citation type="submission" date="2020-02" db="EMBL/GenBank/DDBJ databases">
        <authorList>
            <person name="Meier V. D."/>
        </authorList>
    </citation>
    <scope>NUCLEOTIDE SEQUENCE</scope>
    <source>
        <strain evidence="2">AVDCRST_MAG84</strain>
    </source>
</reference>
<dbReference type="EMBL" id="CADCTZ010001597">
    <property type="protein sequence ID" value="CAA9407415.1"/>
    <property type="molecule type" value="Genomic_DNA"/>
</dbReference>
<organism evidence="2">
    <name type="scientific">uncultured Microcoleus sp</name>
    <dbReference type="NCBI Taxonomy" id="259945"/>
    <lineage>
        <taxon>Bacteria</taxon>
        <taxon>Bacillati</taxon>
        <taxon>Cyanobacteriota</taxon>
        <taxon>Cyanophyceae</taxon>
        <taxon>Oscillatoriophycideae</taxon>
        <taxon>Oscillatoriales</taxon>
        <taxon>Microcoleaceae</taxon>
        <taxon>Microcoleus</taxon>
        <taxon>environmental samples</taxon>
    </lineage>
</organism>
<accession>A0A6J4P9S1</accession>
<feature type="non-terminal residue" evidence="2">
    <location>
        <position position="1"/>
    </location>
</feature>
<feature type="compositionally biased region" description="Basic residues" evidence="1">
    <location>
        <begin position="22"/>
        <end position="34"/>
    </location>
</feature>
<protein>
    <submittedName>
        <fullName evidence="2">Uncharacterized protein</fullName>
    </submittedName>
</protein>
<gene>
    <name evidence="2" type="ORF">AVDCRST_MAG84-6439</name>
</gene>
<evidence type="ECO:0000313" key="2">
    <source>
        <dbReference type="EMBL" id="CAA9407415.1"/>
    </source>
</evidence>
<proteinExistence type="predicted"/>
<name>A0A6J4P9S1_9CYAN</name>